<dbReference type="AlphaFoldDB" id="G0MSR1"/>
<keyword evidence="2" id="KW-1185">Reference proteome</keyword>
<accession>G0MSR1</accession>
<evidence type="ECO:0000313" key="2">
    <source>
        <dbReference type="Proteomes" id="UP000008068"/>
    </source>
</evidence>
<protein>
    <submittedName>
        <fullName evidence="1">Uncharacterized protein</fullName>
    </submittedName>
</protein>
<organism evidence="2">
    <name type="scientific">Caenorhabditis brenneri</name>
    <name type="common">Nematode worm</name>
    <dbReference type="NCBI Taxonomy" id="135651"/>
    <lineage>
        <taxon>Eukaryota</taxon>
        <taxon>Metazoa</taxon>
        <taxon>Ecdysozoa</taxon>
        <taxon>Nematoda</taxon>
        <taxon>Chromadorea</taxon>
        <taxon>Rhabditida</taxon>
        <taxon>Rhabditina</taxon>
        <taxon>Rhabditomorpha</taxon>
        <taxon>Rhabditoidea</taxon>
        <taxon>Rhabditidae</taxon>
        <taxon>Peloderinae</taxon>
        <taxon>Caenorhabditis</taxon>
    </lineage>
</organism>
<sequence length="33" mass="3895">MWAKFLVPLKSTQTHADTEKISDIRHISEKLRN</sequence>
<dbReference type="Proteomes" id="UP000008068">
    <property type="component" value="Unassembled WGS sequence"/>
</dbReference>
<dbReference type="InParanoid" id="G0MSR1"/>
<gene>
    <name evidence="1" type="ORF">CAEBREN_10895</name>
</gene>
<dbReference type="HOGENOM" id="CLU_3385233_0_0_1"/>
<dbReference type="EMBL" id="GL379810">
    <property type="protein sequence ID" value="EGT43075.1"/>
    <property type="molecule type" value="Genomic_DNA"/>
</dbReference>
<name>G0MSR1_CAEBE</name>
<evidence type="ECO:0000313" key="1">
    <source>
        <dbReference type="EMBL" id="EGT43075.1"/>
    </source>
</evidence>
<reference evidence="2" key="1">
    <citation type="submission" date="2011-07" db="EMBL/GenBank/DDBJ databases">
        <authorList>
            <consortium name="Caenorhabditis brenneri Sequencing and Analysis Consortium"/>
            <person name="Wilson R.K."/>
        </authorList>
    </citation>
    <scope>NUCLEOTIDE SEQUENCE [LARGE SCALE GENOMIC DNA]</scope>
    <source>
        <strain evidence="2">PB2801</strain>
    </source>
</reference>
<proteinExistence type="predicted"/>